<dbReference type="InterPro" id="IPR011050">
    <property type="entry name" value="Pectin_lyase_fold/virulence"/>
</dbReference>
<reference evidence="1 2" key="1">
    <citation type="submission" date="2016-11" db="EMBL/GenBank/DDBJ databases">
        <title>Tenacibaculum sp. LPB0136, isolated from marine environment.</title>
        <authorList>
            <person name="Kim E."/>
            <person name="Yi H."/>
        </authorList>
    </citation>
    <scope>NUCLEOTIDE SEQUENCE [LARGE SCALE GENOMIC DNA]</scope>
    <source>
        <strain evidence="1 2">LPB0136</strain>
    </source>
</reference>
<dbReference type="PANTHER" id="PTHR41339">
    <property type="entry name" value="LIPL48"/>
    <property type="match status" value="1"/>
</dbReference>
<dbReference type="EMBL" id="CP018155">
    <property type="protein sequence ID" value="APG66463.1"/>
    <property type="molecule type" value="Genomic_DNA"/>
</dbReference>
<keyword evidence="2" id="KW-1185">Reference proteome</keyword>
<gene>
    <name evidence="1" type="ORF">LPB136_09280</name>
</gene>
<dbReference type="RefSeq" id="WP_072556960.1">
    <property type="nucleotide sequence ID" value="NZ_CP018155.1"/>
</dbReference>
<sequence>MKNNLLALAIATTLFASCGEDGTADIIINDNSVTNNTNGGGTATTGQEIELNGNYASDLSLDIANTYIVTGPVIIEDGATLTIPAGMTIKAAATGADVYVAISQGAKIDAQGTANQPIIFTSAANTPNAGDWGGLILLGKAPINSVSGSGTSTSEIASLPFGGNDASDDSGKLRYVRVEYSGGKADGNSENNGFSFYGVGNSTLVEYIQMYEGKDDGVEFYGGTVNVSYISIVNAQDDSIDWTEGYTGTITDAYVKHGTDHDKGIEADGYNTDIGNNSSPLFWSKPTVNNLTIIGLGSGTGNEAVRLRAGTQAIFSNVLLKGFAEGFDLDGDAGATSANPTGTGVINGDLDVSSVAFEDITVKMKNDTGETFTDADFYTEDATATGTDYATWGAGWTRQ</sequence>
<evidence type="ECO:0000313" key="2">
    <source>
        <dbReference type="Proteomes" id="UP000181898"/>
    </source>
</evidence>
<organism evidence="1 2">
    <name type="scientific">Tenacibaculum todarodis</name>
    <dbReference type="NCBI Taxonomy" id="1850252"/>
    <lineage>
        <taxon>Bacteria</taxon>
        <taxon>Pseudomonadati</taxon>
        <taxon>Bacteroidota</taxon>
        <taxon>Flavobacteriia</taxon>
        <taxon>Flavobacteriales</taxon>
        <taxon>Flavobacteriaceae</taxon>
        <taxon>Tenacibaculum</taxon>
    </lineage>
</organism>
<dbReference type="OrthoDB" id="1521716at2"/>
<accession>A0A1L3JMZ3</accession>
<dbReference type="KEGG" id="ten:LPB136_09280"/>
<dbReference type="PANTHER" id="PTHR41339:SF1">
    <property type="entry name" value="SECRETED PROTEIN"/>
    <property type="match status" value="1"/>
</dbReference>
<dbReference type="SUPFAM" id="SSF51126">
    <property type="entry name" value="Pectin lyase-like"/>
    <property type="match status" value="1"/>
</dbReference>
<name>A0A1L3JMZ3_9FLAO</name>
<evidence type="ECO:0000313" key="1">
    <source>
        <dbReference type="EMBL" id="APG66463.1"/>
    </source>
</evidence>
<dbReference type="STRING" id="1850252.LPB136_09280"/>
<dbReference type="PROSITE" id="PS51257">
    <property type="entry name" value="PROKAR_LIPOPROTEIN"/>
    <property type="match status" value="1"/>
</dbReference>
<dbReference type="AlphaFoldDB" id="A0A1L3JMZ3"/>
<protein>
    <submittedName>
        <fullName evidence="1">Multidrug transporter</fullName>
    </submittedName>
</protein>
<dbReference type="Proteomes" id="UP000181898">
    <property type="component" value="Chromosome"/>
</dbReference>
<proteinExistence type="predicted"/>